<keyword evidence="2" id="KW-0812">Transmembrane</keyword>
<evidence type="ECO:0000313" key="4">
    <source>
        <dbReference type="Proteomes" id="UP000001880"/>
    </source>
</evidence>
<protein>
    <recommendedName>
        <fullName evidence="5">PEGA domain-containing protein</fullName>
    </recommendedName>
</protein>
<feature type="transmembrane region" description="Helical" evidence="2">
    <location>
        <begin position="509"/>
        <end position="526"/>
    </location>
</feature>
<dbReference type="KEGG" id="hoh:Hoch_1336"/>
<name>D0LTJ8_HALO1</name>
<feature type="transmembrane region" description="Helical" evidence="2">
    <location>
        <begin position="382"/>
        <end position="404"/>
    </location>
</feature>
<feature type="compositionally biased region" description="Low complexity" evidence="1">
    <location>
        <begin position="290"/>
        <end position="313"/>
    </location>
</feature>
<reference evidence="3 4" key="1">
    <citation type="journal article" date="2010" name="Stand. Genomic Sci.">
        <title>Complete genome sequence of Haliangium ochraceum type strain (SMP-2).</title>
        <authorList>
            <consortium name="US DOE Joint Genome Institute (JGI-PGF)"/>
            <person name="Ivanova N."/>
            <person name="Daum C."/>
            <person name="Lang E."/>
            <person name="Abt B."/>
            <person name="Kopitz M."/>
            <person name="Saunders E."/>
            <person name="Lapidus A."/>
            <person name="Lucas S."/>
            <person name="Glavina Del Rio T."/>
            <person name="Nolan M."/>
            <person name="Tice H."/>
            <person name="Copeland A."/>
            <person name="Cheng J.F."/>
            <person name="Chen F."/>
            <person name="Bruce D."/>
            <person name="Goodwin L."/>
            <person name="Pitluck S."/>
            <person name="Mavromatis K."/>
            <person name="Pati A."/>
            <person name="Mikhailova N."/>
            <person name="Chen A."/>
            <person name="Palaniappan K."/>
            <person name="Land M."/>
            <person name="Hauser L."/>
            <person name="Chang Y.J."/>
            <person name="Jeffries C.D."/>
            <person name="Detter J.C."/>
            <person name="Brettin T."/>
            <person name="Rohde M."/>
            <person name="Goker M."/>
            <person name="Bristow J."/>
            <person name="Markowitz V."/>
            <person name="Eisen J.A."/>
            <person name="Hugenholtz P."/>
            <person name="Kyrpides N.C."/>
            <person name="Klenk H.P."/>
        </authorList>
    </citation>
    <scope>NUCLEOTIDE SEQUENCE [LARGE SCALE GENOMIC DNA]</scope>
    <source>
        <strain evidence="4">DSM 14365 / CIP 107738 / JCM 11303 / AJ 13395 / SMP-2</strain>
    </source>
</reference>
<sequence>MLSPDADKESFMIQPHALHSDEHIAATSIENAARSPRSAGSERSLRRGLRAPMANPRLAITGWGGGHGGANDAPRERGRGTAPTAVTLLIGLLFGLLVGLLSRPAVAQSPNDTSAEILFQEGRALLEAGDYANACDKFEASHRLAHSVGALLNLGDCRERLGEIASAWAAFRGAATSARERGDSIRQRFAEKRAQELRPRLSYLKFQVPPESRVDQLRIAWGDEIISTALWGVRIPANPGEHEIRISAPQHLSQVVRVTIREEAETQVVEIPVLERSPEPAPVPPPAPTQAPVEPAPAVDAAPVQRPEATPEAGAPPPPATTPGLAPPRDAAAPTGNVVPPAFRAPSARDSGGRDNFIFSSTLVGLYSGVVLVDVLDAGNDFAPVVASLAGGASLGFGASFLGTRDRSLSRSTSDAYSVGLTLGAANGLLVSAALMSERDMENESEAVQVSTLAGMVLGGAGGVWMGHAFKPTRGQVAFASLMSILSGATTGLGLLITRPDIDNDTSVYLMTAGLDAGLVAGSVFAPKIDWSLGRGNLVRLGAVLGAATGWSAALLTSGTEVRDDDSVARAWGIGTLVGMWGGFALTTFMSRDMLRDPGFVAKPRSLTVLTPMALPRGAGLSLSGRF</sequence>
<accession>D0LTJ8</accession>
<feature type="transmembrane region" description="Helical" evidence="2">
    <location>
        <begin position="477"/>
        <end position="497"/>
    </location>
</feature>
<feature type="transmembrane region" description="Helical" evidence="2">
    <location>
        <begin position="82"/>
        <end position="101"/>
    </location>
</feature>
<feature type="transmembrane region" description="Helical" evidence="2">
    <location>
        <begin position="569"/>
        <end position="589"/>
    </location>
</feature>
<dbReference type="AlphaFoldDB" id="D0LTJ8"/>
<keyword evidence="2" id="KW-0472">Membrane</keyword>
<evidence type="ECO:0000256" key="1">
    <source>
        <dbReference type="SAM" id="MobiDB-lite"/>
    </source>
</evidence>
<feature type="transmembrane region" description="Helical" evidence="2">
    <location>
        <begin position="447"/>
        <end position="465"/>
    </location>
</feature>
<evidence type="ECO:0000313" key="3">
    <source>
        <dbReference type="EMBL" id="ACY13893.1"/>
    </source>
</evidence>
<feature type="compositionally biased region" description="Pro residues" evidence="1">
    <location>
        <begin position="279"/>
        <end position="289"/>
    </location>
</feature>
<feature type="transmembrane region" description="Helical" evidence="2">
    <location>
        <begin position="416"/>
        <end position="435"/>
    </location>
</feature>
<dbReference type="InterPro" id="IPR011990">
    <property type="entry name" value="TPR-like_helical_dom_sf"/>
</dbReference>
<evidence type="ECO:0008006" key="5">
    <source>
        <dbReference type="Google" id="ProtNLM"/>
    </source>
</evidence>
<keyword evidence="2" id="KW-1133">Transmembrane helix</keyword>
<dbReference type="SUPFAM" id="SSF48452">
    <property type="entry name" value="TPR-like"/>
    <property type="match status" value="1"/>
</dbReference>
<organism evidence="3 4">
    <name type="scientific">Haliangium ochraceum (strain DSM 14365 / JCM 11303 / SMP-2)</name>
    <dbReference type="NCBI Taxonomy" id="502025"/>
    <lineage>
        <taxon>Bacteria</taxon>
        <taxon>Pseudomonadati</taxon>
        <taxon>Myxococcota</taxon>
        <taxon>Polyangia</taxon>
        <taxon>Haliangiales</taxon>
        <taxon>Kofleriaceae</taxon>
        <taxon>Haliangium</taxon>
    </lineage>
</organism>
<proteinExistence type="predicted"/>
<evidence type="ECO:0000256" key="2">
    <source>
        <dbReference type="SAM" id="Phobius"/>
    </source>
</evidence>
<keyword evidence="4" id="KW-1185">Reference proteome</keyword>
<dbReference type="eggNOG" id="COG0457">
    <property type="taxonomic scope" value="Bacteria"/>
</dbReference>
<feature type="region of interest" description="Disordered" evidence="1">
    <location>
        <begin position="29"/>
        <end position="79"/>
    </location>
</feature>
<dbReference type="Gene3D" id="1.25.40.10">
    <property type="entry name" value="Tetratricopeptide repeat domain"/>
    <property type="match status" value="1"/>
</dbReference>
<feature type="region of interest" description="Disordered" evidence="1">
    <location>
        <begin position="271"/>
        <end position="351"/>
    </location>
</feature>
<dbReference type="Proteomes" id="UP000001880">
    <property type="component" value="Chromosome"/>
</dbReference>
<dbReference type="EMBL" id="CP001804">
    <property type="protein sequence ID" value="ACY13893.1"/>
    <property type="molecule type" value="Genomic_DNA"/>
</dbReference>
<dbReference type="HOGENOM" id="CLU_436011_0_0_7"/>
<gene>
    <name evidence="3" type="ordered locus">Hoch_1336</name>
</gene>
<feature type="transmembrane region" description="Helical" evidence="2">
    <location>
        <begin position="538"/>
        <end position="557"/>
    </location>
</feature>
<feature type="transmembrane region" description="Helical" evidence="2">
    <location>
        <begin position="357"/>
        <end position="376"/>
    </location>
</feature>